<evidence type="ECO:0000256" key="8">
    <source>
        <dbReference type="ARBA" id="ARBA00023235"/>
    </source>
</evidence>
<evidence type="ECO:0000259" key="9">
    <source>
        <dbReference type="Pfam" id="PF01817"/>
    </source>
</evidence>
<evidence type="ECO:0000256" key="2">
    <source>
        <dbReference type="ARBA" id="ARBA00004496"/>
    </source>
</evidence>
<evidence type="ECO:0000313" key="11">
    <source>
        <dbReference type="Proteomes" id="UP001153076"/>
    </source>
</evidence>
<feature type="domain" description="Chorismate mutase" evidence="9">
    <location>
        <begin position="153"/>
        <end position="250"/>
    </location>
</feature>
<dbReference type="GO" id="GO:0005737">
    <property type="term" value="C:cytoplasm"/>
    <property type="evidence" value="ECO:0007669"/>
    <property type="project" value="UniProtKB-SubCell"/>
</dbReference>
<dbReference type="InterPro" id="IPR008238">
    <property type="entry name" value="Chorismate_mutase_AroQ_euk"/>
</dbReference>
<dbReference type="SUPFAM" id="SSF48600">
    <property type="entry name" value="Chorismate mutase II"/>
    <property type="match status" value="2"/>
</dbReference>
<keyword evidence="8" id="KW-0413">Isomerase</keyword>
<evidence type="ECO:0000313" key="10">
    <source>
        <dbReference type="EMBL" id="KAJ8450444.1"/>
    </source>
</evidence>
<dbReference type="EC" id="5.4.99.5" evidence="4"/>
<accession>A0A9Q1KWZ9</accession>
<comment type="pathway">
    <text evidence="3">Metabolic intermediate biosynthesis; prephenate biosynthesis; prephenate from chorismate: step 1/1.</text>
</comment>
<dbReference type="Gene3D" id="1.10.590.10">
    <property type="entry name" value="Chorismate mutase, AroQ class superfamily, eukaryotic"/>
    <property type="match status" value="3"/>
</dbReference>
<proteinExistence type="predicted"/>
<organism evidence="10 11">
    <name type="scientific">Carnegiea gigantea</name>
    <dbReference type="NCBI Taxonomy" id="171969"/>
    <lineage>
        <taxon>Eukaryota</taxon>
        <taxon>Viridiplantae</taxon>
        <taxon>Streptophyta</taxon>
        <taxon>Embryophyta</taxon>
        <taxon>Tracheophyta</taxon>
        <taxon>Spermatophyta</taxon>
        <taxon>Magnoliopsida</taxon>
        <taxon>eudicotyledons</taxon>
        <taxon>Gunneridae</taxon>
        <taxon>Pentapetalae</taxon>
        <taxon>Caryophyllales</taxon>
        <taxon>Cactineae</taxon>
        <taxon>Cactaceae</taxon>
        <taxon>Cactoideae</taxon>
        <taxon>Echinocereeae</taxon>
        <taxon>Carnegiea</taxon>
    </lineage>
</organism>
<dbReference type="OrthoDB" id="191918at2759"/>
<evidence type="ECO:0000256" key="5">
    <source>
        <dbReference type="ARBA" id="ARBA00022490"/>
    </source>
</evidence>
<evidence type="ECO:0000256" key="7">
    <source>
        <dbReference type="ARBA" id="ARBA00023141"/>
    </source>
</evidence>
<dbReference type="PROSITE" id="PS51169">
    <property type="entry name" value="CHORISMATE_MUT_3"/>
    <property type="match status" value="1"/>
</dbReference>
<protein>
    <recommendedName>
        <fullName evidence="4">chorismate mutase</fullName>
        <ecNumber evidence="4">5.4.99.5</ecNumber>
    </recommendedName>
</protein>
<reference evidence="10" key="1">
    <citation type="submission" date="2022-04" db="EMBL/GenBank/DDBJ databases">
        <title>Carnegiea gigantea Genome sequencing and assembly v2.</title>
        <authorList>
            <person name="Copetti D."/>
            <person name="Sanderson M.J."/>
            <person name="Burquez A."/>
            <person name="Wojciechowski M.F."/>
        </authorList>
    </citation>
    <scope>NUCLEOTIDE SEQUENCE</scope>
    <source>
        <strain evidence="10">SGP5-SGP5p</strain>
        <tissue evidence="10">Aerial part</tissue>
    </source>
</reference>
<evidence type="ECO:0000256" key="4">
    <source>
        <dbReference type="ARBA" id="ARBA00012404"/>
    </source>
</evidence>
<sequence length="260" mass="28799">MGSNGIDRLSLDSIRQILVDLEDTIIFSLIERAKFPLNSPAYASTNNNPSLPGFYGSLMEFLVKGTEAVHAQELPSAAASVSVNKNIWDSYVNQFLPLLASKGDDGNYALSVAADLVCLQASNTNQVPNSHLLSSFWSRIGIELSVVLGQFCAISRRIHYGKFVGETKFRGATEAYSAAIRAKDRETITNLLTDEKVEAMVKQRVKKKSMIFGQQVTLNDTNNSSNFKVDPSLVSRLYDELVIPLTKDVEVEYLLRRLDN</sequence>
<dbReference type="PANTHER" id="PTHR21145:SF12">
    <property type="entry name" value="CHORISMATE MUTASE"/>
    <property type="match status" value="1"/>
</dbReference>
<dbReference type="InterPro" id="IPR002701">
    <property type="entry name" value="CM_II_prokaryot"/>
</dbReference>
<evidence type="ECO:0000256" key="3">
    <source>
        <dbReference type="ARBA" id="ARBA00004817"/>
    </source>
</evidence>
<dbReference type="PANTHER" id="PTHR21145">
    <property type="entry name" value="CHORISMATE MUTASE"/>
    <property type="match status" value="1"/>
</dbReference>
<dbReference type="GO" id="GO:0046417">
    <property type="term" value="P:chorismate metabolic process"/>
    <property type="evidence" value="ECO:0007669"/>
    <property type="project" value="InterPro"/>
</dbReference>
<dbReference type="EMBL" id="JAKOGI010000015">
    <property type="protein sequence ID" value="KAJ8450444.1"/>
    <property type="molecule type" value="Genomic_DNA"/>
</dbReference>
<dbReference type="Proteomes" id="UP001153076">
    <property type="component" value="Unassembled WGS sequence"/>
</dbReference>
<keyword evidence="11" id="KW-1185">Reference proteome</keyword>
<gene>
    <name evidence="10" type="ORF">Cgig2_002129</name>
</gene>
<comment type="catalytic activity">
    <reaction evidence="1">
        <text>chorismate = prephenate</text>
        <dbReference type="Rhea" id="RHEA:13897"/>
        <dbReference type="ChEBI" id="CHEBI:29748"/>
        <dbReference type="ChEBI" id="CHEBI:29934"/>
        <dbReference type="EC" id="5.4.99.5"/>
    </reaction>
</comment>
<keyword evidence="6" id="KW-0028">Amino-acid biosynthesis</keyword>
<dbReference type="GO" id="GO:0004106">
    <property type="term" value="F:chorismate mutase activity"/>
    <property type="evidence" value="ECO:0007669"/>
    <property type="project" value="UniProtKB-EC"/>
</dbReference>
<evidence type="ECO:0000256" key="1">
    <source>
        <dbReference type="ARBA" id="ARBA00000824"/>
    </source>
</evidence>
<dbReference type="Pfam" id="PF01817">
    <property type="entry name" value="CM_2"/>
    <property type="match status" value="1"/>
</dbReference>
<keyword evidence="7" id="KW-0057">Aromatic amino acid biosynthesis</keyword>
<dbReference type="InterPro" id="IPR037039">
    <property type="entry name" value="CM_AroQ_sf_eucaryotic"/>
</dbReference>
<dbReference type="AlphaFoldDB" id="A0A9Q1KWZ9"/>
<dbReference type="GO" id="GO:0009073">
    <property type="term" value="P:aromatic amino acid family biosynthetic process"/>
    <property type="evidence" value="ECO:0007669"/>
    <property type="project" value="InterPro"/>
</dbReference>
<comment type="caution">
    <text evidence="10">The sequence shown here is derived from an EMBL/GenBank/DDBJ whole genome shotgun (WGS) entry which is preliminary data.</text>
</comment>
<keyword evidence="5" id="KW-0963">Cytoplasm</keyword>
<evidence type="ECO:0000256" key="6">
    <source>
        <dbReference type="ARBA" id="ARBA00022605"/>
    </source>
</evidence>
<dbReference type="InterPro" id="IPR036263">
    <property type="entry name" value="Chorismate_II_sf"/>
</dbReference>
<comment type="subcellular location">
    <subcellularLocation>
        <location evidence="2">Cytoplasm</location>
    </subcellularLocation>
</comment>
<name>A0A9Q1KWZ9_9CARY</name>